<name>A0A2L0UZ36_9CAUD</name>
<protein>
    <submittedName>
        <fullName evidence="1">Uncharacterized protein</fullName>
    </submittedName>
</protein>
<evidence type="ECO:0000313" key="1">
    <source>
        <dbReference type="EMBL" id="AUZ94799.1"/>
    </source>
</evidence>
<dbReference type="Proteomes" id="UP000221761">
    <property type="component" value="Segment"/>
</dbReference>
<dbReference type="KEGG" id="vg:54982081"/>
<dbReference type="RefSeq" id="YP_009791892.1">
    <property type="nucleotide sequence ID" value="NC_047846.1"/>
</dbReference>
<accession>A0A2L0UZ36</accession>
<reference evidence="2" key="1">
    <citation type="submission" date="2017-06" db="EMBL/GenBank/DDBJ databases">
        <authorList>
            <person name="Spollen W.G."/>
            <person name="Givan S.A."/>
            <person name="Brown P.B."/>
            <person name="Attai H."/>
        </authorList>
    </citation>
    <scope>NUCLEOTIDE SEQUENCE [LARGE SCALE GENOMIC DNA]</scope>
</reference>
<proteinExistence type="predicted"/>
<dbReference type="EMBL" id="MF403006">
    <property type="protein sequence ID" value="AUZ94799.1"/>
    <property type="molecule type" value="Genomic_DNA"/>
</dbReference>
<organism evidence="1 2">
    <name type="scientific">Agrobacterium phage Atu_ph03</name>
    <dbReference type="NCBI Taxonomy" id="2024262"/>
    <lineage>
        <taxon>Viruses</taxon>
        <taxon>Duplodnaviria</taxon>
        <taxon>Heunggongvirae</taxon>
        <taxon>Uroviricota</taxon>
        <taxon>Caudoviricetes</taxon>
        <taxon>Autographivirales</taxon>
        <taxon>Dunnvirinae</taxon>
        <taxon>Atuphduovirus</taxon>
        <taxon>Atuphduovirus atuph03</taxon>
    </lineage>
</organism>
<sequence>MMTLREARQRAELHNCYLRKRWNKRGRIEYAACHQRWSGDQFKRKGTWREDVEDAVLDCGRIRG</sequence>
<dbReference type="GeneID" id="54982081"/>
<evidence type="ECO:0000313" key="2">
    <source>
        <dbReference type="Proteomes" id="UP000221761"/>
    </source>
</evidence>